<dbReference type="EMBL" id="JCNZ01000007">
    <property type="protein sequence ID" value="EWF91316.1"/>
    <property type="molecule type" value="Genomic_DNA"/>
</dbReference>
<comment type="caution">
    <text evidence="2">The sequence shown here is derived from an EMBL/GenBank/DDBJ whole genome shotgun (WGS) entry which is preliminary data.</text>
</comment>
<protein>
    <submittedName>
        <fullName evidence="2">Uncharacterized protein</fullName>
    </submittedName>
</protein>
<organism evidence="2 3">
    <name type="scientific">Klebsiella michiganensis</name>
    <dbReference type="NCBI Taxonomy" id="1134687"/>
    <lineage>
        <taxon>Bacteria</taxon>
        <taxon>Pseudomonadati</taxon>
        <taxon>Pseudomonadota</taxon>
        <taxon>Gammaproteobacteria</taxon>
        <taxon>Enterobacterales</taxon>
        <taxon>Enterobacteriaceae</taxon>
        <taxon>Klebsiella/Raoultella group</taxon>
        <taxon>Klebsiella</taxon>
    </lineage>
</organism>
<dbReference type="AlphaFoldDB" id="A0A7H5AD97"/>
<sequence>MKNTGEVSWFLINKEDLVGLLLGESNIIDYSRKRPFPVRDLKNGKIAVGLPALSRNGKCDISYIVISDDYINDFLSWVRVYSEVIFPISQFTRVLTLSEYSLLSNDDLGMFDAIEKLSRWACVSVGETLAQSESSIELKNIALSRVLSTYTLPIARSNINHLGLDLFKLCHDRLHKISHDNRFSRRTLQLEHLSPVWDIVLNGSSHENSASDAVYLMLDYASKYTSGYRKPDEKLSEVLAKNVLLRSDSIEERVMGFNKLSTEIINLKSESELNFYSPVIAAAVFLVGRGTSHLFLLNKIGGLIPMAFVWFGLIASFTGPKLWDVTWLRAVKGAEKLLKNKFELDSISQADICWLEFSWLLEVFKSVEELNELPKMLPKTLSVEIIPGSTLHLRLPGQSQEQEAKIKNDVSMRERALEDALSQLFSLSNKLQDQVNYYSSQKERGNTFSKKNTRESATRNKGARKV</sequence>
<dbReference type="RefSeq" id="WP_162933686.1">
    <property type="nucleotide sequence ID" value="NZ_CP151768.1"/>
</dbReference>
<dbReference type="Proteomes" id="UP000020202">
    <property type="component" value="Unassembled WGS sequence"/>
</dbReference>
<feature type="region of interest" description="Disordered" evidence="1">
    <location>
        <begin position="439"/>
        <end position="466"/>
    </location>
</feature>
<accession>A0A7H5AD97</accession>
<name>A0A7H5AD97_9ENTR</name>
<evidence type="ECO:0000256" key="1">
    <source>
        <dbReference type="SAM" id="MobiDB-lite"/>
    </source>
</evidence>
<reference evidence="2 3" key="1">
    <citation type="submission" date="2014-01" db="EMBL/GenBank/DDBJ databases">
        <title>The Genome Sequence of Klebsiella oxytoca MGH 27.</title>
        <authorList>
            <consortium name="The Broad Institute Genomics Platform"/>
            <consortium name="The Broad Institute Genome Sequencing Center for Infectious Disease"/>
            <person name="Murphy C."/>
            <person name="Cosimi L."/>
            <person name="Cerqueira G."/>
            <person name="Feldgarden M."/>
            <person name="Earl A."/>
            <person name="Hung D."/>
            <person name="Onderdonk A.B."/>
            <person name="Ferraro M.J."/>
            <person name="Hooper D."/>
            <person name="Dekker J."/>
            <person name="O'Brien T."/>
            <person name="Huang S."/>
            <person name="Quan V."/>
            <person name="Ernst C."/>
            <person name="Delaney M."/>
            <person name="DuBois A."/>
            <person name="Kim D.S."/>
            <person name="Young S.K."/>
            <person name="Zeng Q."/>
            <person name="Gargeya S."/>
            <person name="Fitzgerald M."/>
            <person name="Abouelleil A."/>
            <person name="Alvarado L."/>
            <person name="Berlin A.M."/>
            <person name="Chapman S.B."/>
            <person name="Gainer-Dewar J."/>
            <person name="Goldberg J."/>
            <person name="Gnerre S."/>
            <person name="Griggs A."/>
            <person name="Gujja S."/>
            <person name="Hansen M."/>
            <person name="Howarth C."/>
            <person name="Imamovic A."/>
            <person name="Ireland A."/>
            <person name="Larimer J."/>
            <person name="McCowan C."/>
            <person name="Murphy C."/>
            <person name="Pearson M."/>
            <person name="Poon T.W."/>
            <person name="Priest M."/>
            <person name="Roberts A."/>
            <person name="Saif S."/>
            <person name="Shea T."/>
            <person name="Sykes S."/>
            <person name="Wortman J."/>
            <person name="Nusbaum C."/>
            <person name="Birren B."/>
        </authorList>
    </citation>
    <scope>NUCLEOTIDE SEQUENCE [LARGE SCALE GENOMIC DNA]</scope>
    <source>
        <strain evidence="2 3">MGH 27</strain>
    </source>
</reference>
<gene>
    <name evidence="2" type="ORF">L373_01701</name>
</gene>
<proteinExistence type="predicted"/>
<evidence type="ECO:0000313" key="2">
    <source>
        <dbReference type="EMBL" id="EWF91316.1"/>
    </source>
</evidence>
<feature type="compositionally biased region" description="Polar residues" evidence="1">
    <location>
        <begin position="439"/>
        <end position="450"/>
    </location>
</feature>
<evidence type="ECO:0000313" key="3">
    <source>
        <dbReference type="Proteomes" id="UP000020202"/>
    </source>
</evidence>